<dbReference type="InterPro" id="IPR012337">
    <property type="entry name" value="RNaseH-like_sf"/>
</dbReference>
<dbReference type="AlphaFoldDB" id="A0A9D1DSV5"/>
<proteinExistence type="predicted"/>
<name>A0A9D1DSV5_9FIRM</name>
<dbReference type="GO" id="GO:0003676">
    <property type="term" value="F:nucleic acid binding"/>
    <property type="evidence" value="ECO:0007669"/>
    <property type="project" value="InterPro"/>
</dbReference>
<reference evidence="1" key="2">
    <citation type="journal article" date="2021" name="PeerJ">
        <title>Extensive microbial diversity within the chicken gut microbiome revealed by metagenomics and culture.</title>
        <authorList>
            <person name="Gilroy R."/>
            <person name="Ravi A."/>
            <person name="Getino M."/>
            <person name="Pursley I."/>
            <person name="Horton D.L."/>
            <person name="Alikhan N.F."/>
            <person name="Baker D."/>
            <person name="Gharbi K."/>
            <person name="Hall N."/>
            <person name="Watson M."/>
            <person name="Adriaenssens E.M."/>
            <person name="Foster-Nyarko E."/>
            <person name="Jarju S."/>
            <person name="Secka A."/>
            <person name="Antonio M."/>
            <person name="Oren A."/>
            <person name="Chaudhuri R.R."/>
            <person name="La Ragione R."/>
            <person name="Hildebrand F."/>
            <person name="Pallen M.J."/>
        </authorList>
    </citation>
    <scope>NUCLEOTIDE SEQUENCE</scope>
    <source>
        <strain evidence="1">ChiSjej1B19-7085</strain>
    </source>
</reference>
<comment type="caution">
    <text evidence="1">The sequence shown here is derived from an EMBL/GenBank/DDBJ whole genome shotgun (WGS) entry which is preliminary data.</text>
</comment>
<sequence>MYKIPLKELKSYQESHPELYTKTELKKIKLRGTEPVAEYHNMNSHKTVYLYDKNAAIPYQKTAEELAKQRESSRRYAEKHKCHDCGRREKYALNLYYPTPYSQGIYLCYECYDRRTIEDYDAKKIRLAKKLTMPALPYERAFPQKIPAEKMRIVEIDTTGLNWWEDEILSVAILDGTGKTLYNALFSPEDRTFWSEAQAVNGISADMVRRKDTFAMHRAEILRCMDGAEFIITYGGIEFDLPFLAAHGVVFPVHEVCDLMYDCCEMYYNYEKLTTLSDAAMRYKVKRPEIETEEIETVTKAKTILALYNAVQLEEREE</sequence>
<dbReference type="SUPFAM" id="SSF53098">
    <property type="entry name" value="Ribonuclease H-like"/>
    <property type="match status" value="1"/>
</dbReference>
<dbReference type="Gene3D" id="3.30.420.10">
    <property type="entry name" value="Ribonuclease H-like superfamily/Ribonuclease H"/>
    <property type="match status" value="1"/>
</dbReference>
<protein>
    <submittedName>
        <fullName evidence="1">Uncharacterized protein</fullName>
    </submittedName>
</protein>
<evidence type="ECO:0000313" key="2">
    <source>
        <dbReference type="Proteomes" id="UP000886785"/>
    </source>
</evidence>
<reference evidence="1" key="1">
    <citation type="submission" date="2020-10" db="EMBL/GenBank/DDBJ databases">
        <authorList>
            <person name="Gilroy R."/>
        </authorList>
    </citation>
    <scope>NUCLEOTIDE SEQUENCE</scope>
    <source>
        <strain evidence="1">ChiSjej1B19-7085</strain>
    </source>
</reference>
<evidence type="ECO:0000313" key="1">
    <source>
        <dbReference type="EMBL" id="HIR58406.1"/>
    </source>
</evidence>
<dbReference type="Proteomes" id="UP000886785">
    <property type="component" value="Unassembled WGS sequence"/>
</dbReference>
<accession>A0A9D1DSV5</accession>
<organism evidence="1 2">
    <name type="scientific">Candidatus Gallacutalibacter pullicola</name>
    <dbReference type="NCBI Taxonomy" id="2840830"/>
    <lineage>
        <taxon>Bacteria</taxon>
        <taxon>Bacillati</taxon>
        <taxon>Bacillota</taxon>
        <taxon>Clostridia</taxon>
        <taxon>Eubacteriales</taxon>
        <taxon>Candidatus Gallacutalibacter</taxon>
    </lineage>
</organism>
<gene>
    <name evidence="1" type="ORF">IAA54_12175</name>
</gene>
<dbReference type="EMBL" id="DVHF01000157">
    <property type="protein sequence ID" value="HIR58406.1"/>
    <property type="molecule type" value="Genomic_DNA"/>
</dbReference>
<dbReference type="InterPro" id="IPR036397">
    <property type="entry name" value="RNaseH_sf"/>
</dbReference>